<proteinExistence type="predicted"/>
<dbReference type="EMBL" id="LXQA011009686">
    <property type="protein sequence ID" value="MCI81047.1"/>
    <property type="molecule type" value="Genomic_DNA"/>
</dbReference>
<feature type="non-terminal residue" evidence="1">
    <location>
        <position position="1"/>
    </location>
</feature>
<reference evidence="1 2" key="1">
    <citation type="journal article" date="2018" name="Front. Plant Sci.">
        <title>Red Clover (Trifolium pratense) and Zigzag Clover (T. medium) - A Picture of Genomic Similarities and Differences.</title>
        <authorList>
            <person name="Dluhosova J."/>
            <person name="Istvanek J."/>
            <person name="Nedelnik J."/>
            <person name="Repkova J."/>
        </authorList>
    </citation>
    <scope>NUCLEOTIDE SEQUENCE [LARGE SCALE GENOMIC DNA]</scope>
    <source>
        <strain evidence="2">cv. 10/8</strain>
        <tissue evidence="1">Leaf</tissue>
    </source>
</reference>
<dbReference type="AlphaFoldDB" id="A0A392UYV9"/>
<evidence type="ECO:0000313" key="1">
    <source>
        <dbReference type="EMBL" id="MCI81047.1"/>
    </source>
</evidence>
<comment type="caution">
    <text evidence="1">The sequence shown here is derived from an EMBL/GenBank/DDBJ whole genome shotgun (WGS) entry which is preliminary data.</text>
</comment>
<keyword evidence="2" id="KW-1185">Reference proteome</keyword>
<organism evidence="1 2">
    <name type="scientific">Trifolium medium</name>
    <dbReference type="NCBI Taxonomy" id="97028"/>
    <lineage>
        <taxon>Eukaryota</taxon>
        <taxon>Viridiplantae</taxon>
        <taxon>Streptophyta</taxon>
        <taxon>Embryophyta</taxon>
        <taxon>Tracheophyta</taxon>
        <taxon>Spermatophyta</taxon>
        <taxon>Magnoliopsida</taxon>
        <taxon>eudicotyledons</taxon>
        <taxon>Gunneridae</taxon>
        <taxon>Pentapetalae</taxon>
        <taxon>rosids</taxon>
        <taxon>fabids</taxon>
        <taxon>Fabales</taxon>
        <taxon>Fabaceae</taxon>
        <taxon>Papilionoideae</taxon>
        <taxon>50 kb inversion clade</taxon>
        <taxon>NPAAA clade</taxon>
        <taxon>Hologalegina</taxon>
        <taxon>IRL clade</taxon>
        <taxon>Trifolieae</taxon>
        <taxon>Trifolium</taxon>
    </lineage>
</organism>
<dbReference type="Proteomes" id="UP000265520">
    <property type="component" value="Unassembled WGS sequence"/>
</dbReference>
<protein>
    <submittedName>
        <fullName evidence="1">Uncharacterized protein</fullName>
    </submittedName>
</protein>
<sequence>SADLCATRAEGLRNAPRPEVLALNGATRGQSCATRQNQNTWFCAAQRAA</sequence>
<accession>A0A392UYV9</accession>
<evidence type="ECO:0000313" key="2">
    <source>
        <dbReference type="Proteomes" id="UP000265520"/>
    </source>
</evidence>
<name>A0A392UYV9_9FABA</name>